<dbReference type="GO" id="GO:0003677">
    <property type="term" value="F:DNA binding"/>
    <property type="evidence" value="ECO:0007669"/>
    <property type="project" value="UniProtKB-KW"/>
</dbReference>
<evidence type="ECO:0000256" key="2">
    <source>
        <dbReference type="ARBA" id="ARBA00023172"/>
    </source>
</evidence>
<dbReference type="Proteomes" id="UP000192266">
    <property type="component" value="Unassembled WGS sequence"/>
</dbReference>
<organism evidence="4 5">
    <name type="scientific">Hymenobacter roseosalivarius DSM 11622</name>
    <dbReference type="NCBI Taxonomy" id="645990"/>
    <lineage>
        <taxon>Bacteria</taxon>
        <taxon>Pseudomonadati</taxon>
        <taxon>Bacteroidota</taxon>
        <taxon>Cytophagia</taxon>
        <taxon>Cytophagales</taxon>
        <taxon>Hymenobacteraceae</taxon>
        <taxon>Hymenobacter</taxon>
    </lineage>
</organism>
<accession>A0A1W1UFL5</accession>
<dbReference type="CDD" id="cd03768">
    <property type="entry name" value="SR_ResInv"/>
    <property type="match status" value="1"/>
</dbReference>
<dbReference type="InterPro" id="IPR006119">
    <property type="entry name" value="Resolv_N"/>
</dbReference>
<evidence type="ECO:0000256" key="1">
    <source>
        <dbReference type="ARBA" id="ARBA00023125"/>
    </source>
</evidence>
<dbReference type="GO" id="GO:0000150">
    <property type="term" value="F:DNA strand exchange activity"/>
    <property type="evidence" value="ECO:0007669"/>
    <property type="project" value="InterPro"/>
</dbReference>
<sequence length="223" mass="24322">MPSVAYYRVSTLQQGKSGLGLAAQQQLVKGFVKEDAVLGEFVEVESGKTAARPQLRAAVQLAQRRGAVLVIAKLDRLSRSVVFIASLMESGVEFVACDQPQANKFTVHIFAALAEQERDMISERTRRALQVLKAQGKRLGTPANLTLPAQAQGLAVRQQNARSYEANRQATALILARRAQGLGYNQIAQELEGLGFRTRRGCRFTHKQVQRLAQRAAGPVGAL</sequence>
<dbReference type="InterPro" id="IPR050639">
    <property type="entry name" value="SSR_resolvase"/>
</dbReference>
<protein>
    <submittedName>
        <fullName evidence="4">Resolvase domain</fullName>
    </submittedName>
</protein>
<dbReference type="EMBL" id="FWWW01000011">
    <property type="protein sequence ID" value="SMB79822.1"/>
    <property type="molecule type" value="Genomic_DNA"/>
</dbReference>
<dbReference type="RefSeq" id="WP_084443155.1">
    <property type="nucleotide sequence ID" value="NZ_FWWW01000011.1"/>
</dbReference>
<keyword evidence="2" id="KW-0233">DNA recombination</keyword>
<keyword evidence="5" id="KW-1185">Reference proteome</keyword>
<keyword evidence="1" id="KW-0238">DNA-binding</keyword>
<name>A0A1W1UFL5_9BACT</name>
<dbReference type="Pfam" id="PF00239">
    <property type="entry name" value="Resolvase"/>
    <property type="match status" value="1"/>
</dbReference>
<evidence type="ECO:0000313" key="5">
    <source>
        <dbReference type="Proteomes" id="UP000192266"/>
    </source>
</evidence>
<dbReference type="SUPFAM" id="SSF53041">
    <property type="entry name" value="Resolvase-like"/>
    <property type="match status" value="1"/>
</dbReference>
<reference evidence="4 5" key="1">
    <citation type="submission" date="2017-04" db="EMBL/GenBank/DDBJ databases">
        <authorList>
            <person name="Afonso C.L."/>
            <person name="Miller P.J."/>
            <person name="Scott M.A."/>
            <person name="Spackman E."/>
            <person name="Goraichik I."/>
            <person name="Dimitrov K.M."/>
            <person name="Suarez D.L."/>
            <person name="Swayne D.E."/>
        </authorList>
    </citation>
    <scope>NUCLEOTIDE SEQUENCE [LARGE SCALE GENOMIC DNA]</scope>
    <source>
        <strain evidence="4 5">DSM 11622</strain>
    </source>
</reference>
<feature type="domain" description="Resolvase/invertase-type recombinase catalytic" evidence="3">
    <location>
        <begin position="2"/>
        <end position="136"/>
    </location>
</feature>
<dbReference type="PANTHER" id="PTHR30461">
    <property type="entry name" value="DNA-INVERTASE FROM LAMBDOID PROPHAGE"/>
    <property type="match status" value="1"/>
</dbReference>
<dbReference type="Gene3D" id="3.40.50.1390">
    <property type="entry name" value="Resolvase, N-terminal catalytic domain"/>
    <property type="match status" value="1"/>
</dbReference>
<dbReference type="SMART" id="SM00857">
    <property type="entry name" value="Resolvase"/>
    <property type="match status" value="1"/>
</dbReference>
<proteinExistence type="predicted"/>
<dbReference type="PROSITE" id="PS51736">
    <property type="entry name" value="RECOMBINASES_3"/>
    <property type="match status" value="1"/>
</dbReference>
<evidence type="ECO:0000313" key="4">
    <source>
        <dbReference type="EMBL" id="SMB79822.1"/>
    </source>
</evidence>
<gene>
    <name evidence="4" type="ORF">SAMN00120144_4231</name>
</gene>
<dbReference type="AlphaFoldDB" id="A0A1W1UFL5"/>
<dbReference type="PANTHER" id="PTHR30461:SF2">
    <property type="entry name" value="SERINE RECOMBINASE PINE-RELATED"/>
    <property type="match status" value="1"/>
</dbReference>
<evidence type="ECO:0000259" key="3">
    <source>
        <dbReference type="PROSITE" id="PS51736"/>
    </source>
</evidence>
<dbReference type="OrthoDB" id="2290206at2"/>
<dbReference type="InterPro" id="IPR036162">
    <property type="entry name" value="Resolvase-like_N_sf"/>
</dbReference>